<dbReference type="Pfam" id="PF00443">
    <property type="entry name" value="UCH"/>
    <property type="match status" value="1"/>
</dbReference>
<evidence type="ECO:0000256" key="5">
    <source>
        <dbReference type="ARBA" id="ARBA00022786"/>
    </source>
</evidence>
<keyword evidence="6" id="KW-0378">Hydrolase</keyword>
<dbReference type="PROSITE" id="PS50235">
    <property type="entry name" value="USP_3"/>
    <property type="match status" value="1"/>
</dbReference>
<evidence type="ECO:0000256" key="6">
    <source>
        <dbReference type="ARBA" id="ARBA00022801"/>
    </source>
</evidence>
<dbReference type="FunFam" id="3.90.70.10:FF:000044">
    <property type="entry name" value="Ubiquitin carboxyl-terminal hydrolase 13"/>
    <property type="match status" value="1"/>
</dbReference>
<dbReference type="PROSITE" id="PS00972">
    <property type="entry name" value="USP_1"/>
    <property type="match status" value="1"/>
</dbReference>
<dbReference type="Gene3D" id="3.90.70.10">
    <property type="entry name" value="Cysteine proteinases"/>
    <property type="match status" value="1"/>
</dbReference>
<dbReference type="SUPFAM" id="SSF54001">
    <property type="entry name" value="Cysteine proteinases"/>
    <property type="match status" value="1"/>
</dbReference>
<evidence type="ECO:0000256" key="3">
    <source>
        <dbReference type="ARBA" id="ARBA00012759"/>
    </source>
</evidence>
<evidence type="ECO:0000259" key="10">
    <source>
        <dbReference type="PROSITE" id="PS50235"/>
    </source>
</evidence>
<comment type="similarity">
    <text evidence="2">Belongs to the peptidase C19 family.</text>
</comment>
<dbReference type="Pfam" id="PF22486">
    <property type="entry name" value="MATH_2"/>
    <property type="match status" value="1"/>
</dbReference>
<evidence type="ECO:0000256" key="2">
    <source>
        <dbReference type="ARBA" id="ARBA00009085"/>
    </source>
</evidence>
<accession>A0A7S0WIA5</accession>
<evidence type="ECO:0000259" key="9">
    <source>
        <dbReference type="PROSITE" id="PS50144"/>
    </source>
</evidence>
<dbReference type="InterPro" id="IPR038765">
    <property type="entry name" value="Papain-like_cys_pep_sf"/>
</dbReference>
<feature type="region of interest" description="Disordered" evidence="8">
    <location>
        <begin position="1043"/>
        <end position="1100"/>
    </location>
</feature>
<evidence type="ECO:0000256" key="8">
    <source>
        <dbReference type="SAM" id="MobiDB-lite"/>
    </source>
</evidence>
<dbReference type="GO" id="GO:0005829">
    <property type="term" value="C:cytosol"/>
    <property type="evidence" value="ECO:0007669"/>
    <property type="project" value="TreeGrafter"/>
</dbReference>
<dbReference type="CDD" id="cd02659">
    <property type="entry name" value="peptidase_C19C"/>
    <property type="match status" value="1"/>
</dbReference>
<name>A0A7S0WIA5_9CHLO</name>
<dbReference type="SMART" id="SM00061">
    <property type="entry name" value="MATH"/>
    <property type="match status" value="1"/>
</dbReference>
<dbReference type="Pfam" id="PF12436">
    <property type="entry name" value="USP7_ICP0_bdg"/>
    <property type="match status" value="1"/>
</dbReference>
<proteinExistence type="inferred from homology"/>
<keyword evidence="4" id="KW-0645">Protease</keyword>
<dbReference type="GO" id="GO:0031647">
    <property type="term" value="P:regulation of protein stability"/>
    <property type="evidence" value="ECO:0007669"/>
    <property type="project" value="TreeGrafter"/>
</dbReference>
<gene>
    <name evidence="11" type="ORF">CLEI1391_LOCUS2971</name>
</gene>
<dbReference type="InterPro" id="IPR008974">
    <property type="entry name" value="TRAF-like"/>
</dbReference>
<dbReference type="InterPro" id="IPR018200">
    <property type="entry name" value="USP_CS"/>
</dbReference>
<dbReference type="Gene3D" id="2.60.210.10">
    <property type="entry name" value="Apoptosis, Tumor Necrosis Factor Receptor Associated Protein 2, Chain A"/>
    <property type="match status" value="1"/>
</dbReference>
<dbReference type="InterPro" id="IPR001394">
    <property type="entry name" value="Peptidase_C19_UCH"/>
</dbReference>
<feature type="region of interest" description="Disordered" evidence="8">
    <location>
        <begin position="1"/>
        <end position="44"/>
    </location>
</feature>
<dbReference type="EMBL" id="HBFB01005306">
    <property type="protein sequence ID" value="CAD8668259.1"/>
    <property type="molecule type" value="Transcribed_RNA"/>
</dbReference>
<feature type="compositionally biased region" description="Low complexity" evidence="8">
    <location>
        <begin position="1076"/>
        <end position="1100"/>
    </location>
</feature>
<dbReference type="Gene3D" id="3.10.20.90">
    <property type="entry name" value="Phosphatidylinositol 3-kinase Catalytic Subunit, Chain A, domain 1"/>
    <property type="match status" value="2"/>
</dbReference>
<feature type="compositionally biased region" description="Low complexity" evidence="8">
    <location>
        <begin position="1043"/>
        <end position="1060"/>
    </location>
</feature>
<organism evidence="11">
    <name type="scientific">Chlamydomonas leiostraca</name>
    <dbReference type="NCBI Taxonomy" id="1034604"/>
    <lineage>
        <taxon>Eukaryota</taxon>
        <taxon>Viridiplantae</taxon>
        <taxon>Chlorophyta</taxon>
        <taxon>core chlorophytes</taxon>
        <taxon>Chlorophyceae</taxon>
        <taxon>CS clade</taxon>
        <taxon>Chlamydomonadales</taxon>
        <taxon>Chlamydomonadaceae</taxon>
        <taxon>Chlamydomonas</taxon>
    </lineage>
</organism>
<feature type="domain" description="USP" evidence="10">
    <location>
        <begin position="190"/>
        <end position="514"/>
    </location>
</feature>
<dbReference type="CDD" id="cd00121">
    <property type="entry name" value="MATH"/>
    <property type="match status" value="1"/>
</dbReference>
<dbReference type="InterPro" id="IPR050164">
    <property type="entry name" value="Peptidase_C19"/>
</dbReference>
<dbReference type="AlphaFoldDB" id="A0A7S0WIA5"/>
<dbReference type="InterPro" id="IPR028889">
    <property type="entry name" value="USP"/>
</dbReference>
<dbReference type="PROSITE" id="PS00973">
    <property type="entry name" value="USP_2"/>
    <property type="match status" value="1"/>
</dbReference>
<dbReference type="InterPro" id="IPR029346">
    <property type="entry name" value="USP_C"/>
</dbReference>
<comment type="catalytic activity">
    <reaction evidence="1">
        <text>Thiol-dependent hydrolysis of ester, thioester, amide, peptide and isopeptide bonds formed by the C-terminal Gly of ubiquitin (a 76-residue protein attached to proteins as an intracellular targeting signal).</text>
        <dbReference type="EC" id="3.4.19.12"/>
    </reaction>
</comment>
<dbReference type="PROSITE" id="PS50144">
    <property type="entry name" value="MATH"/>
    <property type="match status" value="1"/>
</dbReference>
<evidence type="ECO:0000256" key="4">
    <source>
        <dbReference type="ARBA" id="ARBA00022670"/>
    </source>
</evidence>
<evidence type="ECO:0000256" key="1">
    <source>
        <dbReference type="ARBA" id="ARBA00000707"/>
    </source>
</evidence>
<keyword evidence="7" id="KW-0788">Thiol protease</keyword>
<dbReference type="GO" id="GO:0016579">
    <property type="term" value="P:protein deubiquitination"/>
    <property type="evidence" value="ECO:0007669"/>
    <property type="project" value="InterPro"/>
</dbReference>
<evidence type="ECO:0000256" key="7">
    <source>
        <dbReference type="ARBA" id="ARBA00022807"/>
    </source>
</evidence>
<keyword evidence="5" id="KW-0833">Ubl conjugation pathway</keyword>
<protein>
    <recommendedName>
        <fullName evidence="3">ubiquitinyl hydrolase 1</fullName>
        <ecNumber evidence="3">3.4.19.12</ecNumber>
    </recommendedName>
</protein>
<sequence>MEDEAMEEPVMEHVDGPEPMDADAPDIQEAPTVAPKPVDPDSSGEHEWVINDFSKRADEKIYSEKFDIGTYIWRMLVFPSGNRAGSNFLSVFLDAPEAQYTPAHLNPKASFKLILVNHLDASKSFVKDTSHTFTEAQNDWGFAQFINVEEVRNPANGFITPDDKLVLKVHIEIQKDDKYAYDSRKETGFVGLKNQGATCYMNSLLQYLYNLHYFRKAVYHMPTQETDEPSKSLPLALQSLFYKLQYSKTPVATKDLTKSFGWGTYDAFMQHDVQELNRVLCEKLEDKMKGTTVERVINDLFEGHTLNYIRCLHVDYQSERKESFMDLQLDVRGCATIADSFLKYCEEEVLSGDNKYNAEGHGLQDAKKGVKFVDLPPVLQLQLKRFEYDMHRDAMVKINDRYEFSDVLDLEPHRAALFAGSSDPSVPARYKLFAVLVHSGGVHGGHYYAFIRPGREQWLRFDDDRVTLESDKAAMEDQFGAEEVGGGGGGYGQGGGLRFNAKHSNAYMLVYIREADWDRVMCAVTAEDIATHVRSRLQREQADKEARHKEKAEAHLYVTLKVATNETFRQQIDGGQVVFDLCDHDALEPGGGLYRVRKHTKFSEFKARLAEERGIPLDRMRFWVWSRRPNSTYRVAAPLKPEEEELQLMDLRHYKDSQQAANPKQRALLDLCLWLELPSGFKTDLTKTLLAKAPDSVLLFIKEYNPWTEKLTYKGHCILPKTAKVGDMVERAFRKTCSFLASPTDTRQVQVVEEIKKEPTLIVKLLDPRSTFDKQEVVDGDICVLQPALAEEEAAALARPTIEAYFEYVRARRLVCFRRLEEPKEEGFVLELTQDSSYDDVARALAGRLGLEPGAEEGALRLRLTTHSAYVNAPARVPVRFRAFSRLSAILQHQGLAHTHSGSGGGAGAPGPNDILYYEVLDMPLEQLEQLKAIKLTWHKEGGDPVSEHLVRLPPESKVEAALAELGKQVGAAAEKRPLRLLEVHSSRIYKVVPGDEAISSLDDSYWRLRAEAVPEEEEAGALGPEDRLLHCYHYHLGKASAGGAASPARGSANNNNSGVSRGGSVGADMDAEQDQGQGQAVAPAAQPLGPAPAPGGAAAQGPVLFGDPLLVRCGPHDTLASVRARVQAKLGASDEALSKWRWSFWSVRTGLTYLGDGDDVGGLLGRALAGGGPTAVDGPYLGMEHDDDKPRRQPNTYRMAYEKAIKIHS</sequence>
<dbReference type="SUPFAM" id="SSF49599">
    <property type="entry name" value="TRAF domain-like"/>
    <property type="match status" value="1"/>
</dbReference>
<evidence type="ECO:0000313" key="11">
    <source>
        <dbReference type="EMBL" id="CAD8668259.1"/>
    </source>
</evidence>
<dbReference type="InterPro" id="IPR024729">
    <property type="entry name" value="USP7_ICP0-binding_dom"/>
</dbReference>
<dbReference type="PANTHER" id="PTHR24006">
    <property type="entry name" value="UBIQUITIN CARBOXYL-TERMINAL HYDROLASE"/>
    <property type="match status" value="1"/>
</dbReference>
<dbReference type="GO" id="GO:0006508">
    <property type="term" value="P:proteolysis"/>
    <property type="evidence" value="ECO:0007669"/>
    <property type="project" value="UniProtKB-KW"/>
</dbReference>
<dbReference type="GO" id="GO:0004843">
    <property type="term" value="F:cysteine-type deubiquitinase activity"/>
    <property type="evidence" value="ECO:0007669"/>
    <property type="project" value="UniProtKB-EC"/>
</dbReference>
<dbReference type="EC" id="3.4.19.12" evidence="3"/>
<reference evidence="11" key="1">
    <citation type="submission" date="2021-01" db="EMBL/GenBank/DDBJ databases">
        <authorList>
            <person name="Corre E."/>
            <person name="Pelletier E."/>
            <person name="Niang G."/>
            <person name="Scheremetjew M."/>
            <person name="Finn R."/>
            <person name="Kale V."/>
            <person name="Holt S."/>
            <person name="Cochrane G."/>
            <person name="Meng A."/>
            <person name="Brown T."/>
            <person name="Cohen L."/>
        </authorList>
    </citation>
    <scope>NUCLEOTIDE SEQUENCE</scope>
    <source>
        <strain evidence="11">SAG 11-49</strain>
    </source>
</reference>
<dbReference type="InterPro" id="IPR002083">
    <property type="entry name" value="MATH/TRAF_dom"/>
</dbReference>
<dbReference type="GO" id="GO:0005634">
    <property type="term" value="C:nucleus"/>
    <property type="evidence" value="ECO:0007669"/>
    <property type="project" value="TreeGrafter"/>
</dbReference>
<dbReference type="Pfam" id="PF14533">
    <property type="entry name" value="USP7_C2"/>
    <property type="match status" value="1"/>
</dbReference>
<dbReference type="PANTHER" id="PTHR24006:SF644">
    <property type="entry name" value="UBIQUITIN CARBOXYL-TERMINAL HYDROLASE 7"/>
    <property type="match status" value="1"/>
</dbReference>
<feature type="domain" description="MATH" evidence="9">
    <location>
        <begin position="43"/>
        <end position="171"/>
    </location>
</feature>